<protein>
    <submittedName>
        <fullName evidence="4">Outer membrane lipoprotein Omp16</fullName>
    </submittedName>
</protein>
<dbReference type="SUPFAM" id="SSF81901">
    <property type="entry name" value="HCP-like"/>
    <property type="match status" value="1"/>
</dbReference>
<name>A0A090QKZ0_9FLAO</name>
<dbReference type="PROSITE" id="PS51123">
    <property type="entry name" value="OMPA_2"/>
    <property type="match status" value="1"/>
</dbReference>
<dbReference type="STRING" id="319236.BST91_09165"/>
<dbReference type="GO" id="GO:0016020">
    <property type="term" value="C:membrane"/>
    <property type="evidence" value="ECO:0007669"/>
    <property type="project" value="UniProtKB-UniRule"/>
</dbReference>
<evidence type="ECO:0000256" key="1">
    <source>
        <dbReference type="PROSITE-ProRule" id="PRU00473"/>
    </source>
</evidence>
<dbReference type="SUPFAM" id="SSF49464">
    <property type="entry name" value="Carboxypeptidase regulatory domain-like"/>
    <property type="match status" value="1"/>
</dbReference>
<feature type="signal peptide" evidence="2">
    <location>
        <begin position="1"/>
        <end position="17"/>
    </location>
</feature>
<keyword evidence="2" id="KW-0732">Signal</keyword>
<evidence type="ECO:0000313" key="5">
    <source>
        <dbReference type="Proteomes" id="UP000029221"/>
    </source>
</evidence>
<proteinExistence type="predicted"/>
<gene>
    <name evidence="4" type="ORF">JCM19294_1704</name>
</gene>
<dbReference type="AlphaFoldDB" id="A0A090QKZ0"/>
<evidence type="ECO:0000256" key="2">
    <source>
        <dbReference type="SAM" id="SignalP"/>
    </source>
</evidence>
<evidence type="ECO:0000313" key="4">
    <source>
        <dbReference type="EMBL" id="GAK96191.1"/>
    </source>
</evidence>
<dbReference type="InterPro" id="IPR006665">
    <property type="entry name" value="OmpA-like"/>
</dbReference>
<dbReference type="eggNOG" id="COG2885">
    <property type="taxonomic scope" value="Bacteria"/>
</dbReference>
<keyword evidence="5" id="KW-1185">Reference proteome</keyword>
<comment type="caution">
    <text evidence="4">The sequence shown here is derived from an EMBL/GenBank/DDBJ whole genome shotgun (WGS) entry which is preliminary data.</text>
</comment>
<dbReference type="EMBL" id="BBML01000002">
    <property type="protein sequence ID" value="GAK96191.1"/>
    <property type="molecule type" value="Genomic_DNA"/>
</dbReference>
<accession>A0A090QKZ0</accession>
<dbReference type="InterPro" id="IPR011659">
    <property type="entry name" value="WD40"/>
</dbReference>
<dbReference type="Pfam" id="PF13620">
    <property type="entry name" value="CarboxypepD_reg"/>
    <property type="match status" value="1"/>
</dbReference>
<dbReference type="SUPFAM" id="SSF82171">
    <property type="entry name" value="DPP6 N-terminal domain-like"/>
    <property type="match status" value="1"/>
</dbReference>
<feature type="domain" description="OmpA-like" evidence="3">
    <location>
        <begin position="538"/>
        <end position="580"/>
    </location>
</feature>
<keyword evidence="1" id="KW-0472">Membrane</keyword>
<dbReference type="Gene3D" id="2.60.40.1120">
    <property type="entry name" value="Carboxypeptidase-like, regulatory domain"/>
    <property type="match status" value="1"/>
</dbReference>
<dbReference type="InterPro" id="IPR008969">
    <property type="entry name" value="CarboxyPept-like_regulatory"/>
</dbReference>
<evidence type="ECO:0000259" key="3">
    <source>
        <dbReference type="PROSITE" id="PS51123"/>
    </source>
</evidence>
<reference evidence="4" key="1">
    <citation type="journal article" date="2014" name="Genome Announc.">
        <title>Draft Genome Sequences of Marine Flavobacterium Nonlabens Strains NR17, NR24, NR27, NR32, NR33, and Ara13.</title>
        <authorList>
            <person name="Nakanishi M."/>
            <person name="Meirelles P."/>
            <person name="Suzuki R."/>
            <person name="Takatani N."/>
            <person name="Mino S."/>
            <person name="Suda W."/>
            <person name="Oshima K."/>
            <person name="Hattori M."/>
            <person name="Ohkuma M."/>
            <person name="Hosokawa M."/>
            <person name="Miyashita K."/>
            <person name="Thompson F.L."/>
            <person name="Niwa A."/>
            <person name="Sawabe T."/>
            <person name="Sawabe T."/>
        </authorList>
    </citation>
    <scope>NUCLEOTIDE SEQUENCE [LARGE SCALE GENOMIC DNA]</scope>
    <source>
        <strain evidence="4">JCM 19294</strain>
    </source>
</reference>
<organism evidence="4 5">
    <name type="scientific">Nonlabens tegetincola</name>
    <dbReference type="NCBI Taxonomy" id="323273"/>
    <lineage>
        <taxon>Bacteria</taxon>
        <taxon>Pseudomonadati</taxon>
        <taxon>Bacteroidota</taxon>
        <taxon>Flavobacteriia</taxon>
        <taxon>Flavobacteriales</taxon>
        <taxon>Flavobacteriaceae</taxon>
        <taxon>Nonlabens</taxon>
    </lineage>
</organism>
<sequence>MKYLIVILGLVSTISLAQDRNVIEPDKVYDEYAFIDAQQMYLNMVEDGYGTSNVYKKLGDTYYFNNDYSNSHKWYTKLFENNDGAIESEYYFRYVQSLKAVKDYDKADALLIEYQKIKGADSFTEIFVNDKNYLEMIELQSWRYTIKNLEINSESQEFGTAYLNGSNEVVYASSKDSASMINRRHKWSERQFLDLYVAQIDSTSLELVNPRKFGNGDQKLNTKFHESNAVFTKDGQTIYYTSNNYFNKKYKKSKDEINKLKIFRASKTEDGWGIIEELAINSDEWSTAHPALNKEESRLYFSSDRPGSVTGLDGKSSSDIWYVDIDSTGTLSEPVNLAAVNTIGKELFPFISEKEDLYFSSTGHMGLGGLDVFVTSLAEAHDSEKLKITNVGKPINSSYDDFSFVIKDSTMTGYFSSNRKSGQGLDDIYSLRQNKPLACKDEIVGVVTDEETGELIPGATVVLLDGDNNEVERVIVKKDAAYSFTVLCESTYSIQASKEEYAPADAVTTTPDVIATIDLPISLKRSIDDKIKNLQIGDDLASVLDIPMIYFDFDKSNIRPDAEVELQKVLQFMKHFLLLK</sequence>
<feature type="chain" id="PRO_5001861846" evidence="2">
    <location>
        <begin position="18"/>
        <end position="580"/>
    </location>
</feature>
<keyword evidence="4" id="KW-0449">Lipoprotein</keyword>
<dbReference type="Pfam" id="PF07676">
    <property type="entry name" value="PD40"/>
    <property type="match status" value="1"/>
</dbReference>
<dbReference type="Proteomes" id="UP000029221">
    <property type="component" value="Unassembled WGS sequence"/>
</dbReference>